<gene>
    <name evidence="2" type="primary">iolE</name>
    <name evidence="2" type="ORF">FPZ49_33215</name>
</gene>
<name>A0A559JKD1_9BACL</name>
<dbReference type="EC" id="4.2.1.44" evidence="2"/>
<feature type="domain" description="Xylose isomerase-like TIM barrel" evidence="1">
    <location>
        <begin position="35"/>
        <end position="296"/>
    </location>
</feature>
<dbReference type="NCBIfam" id="TIGR04379">
    <property type="entry name" value="myo_inos_iolE"/>
    <property type="match status" value="1"/>
</dbReference>
<dbReference type="InterPro" id="IPR036237">
    <property type="entry name" value="Xyl_isomerase-like_sf"/>
</dbReference>
<keyword evidence="2" id="KW-0456">Lyase</keyword>
<comment type="caution">
    <text evidence="2">The sequence shown here is derived from an EMBL/GenBank/DDBJ whole genome shotgun (WGS) entry which is preliminary data.</text>
</comment>
<sequence>MNTFYNCQLAISPINWTNDDMLDLGDHYSFQQILDEMRELGFKGTELGRKYPKDVSRLRQELGSRDLTLTSGWCDILFSDPRASEESLSKFYAHVLFLKQMGCRYVVTADGGGSVHWDPREDRSALGVRKYTDEEWASLCKNLNAAGQFCRAHRMTLVYHIHTGTGVETMEETDRLCAGTDPEVVSLLVDTGHLYYCGVDAAEVIRKYRDRVKYIHLKDVRQPSLDQVQQHSINFNDSVRRGIFTVPGDGAIDFAPVFQALEEANYQGWLVIEAEQDSVAANPIEYAKKALAYIQSLTNLKA</sequence>
<keyword evidence="3" id="KW-1185">Reference proteome</keyword>
<evidence type="ECO:0000313" key="2">
    <source>
        <dbReference type="EMBL" id="TVY00332.1"/>
    </source>
</evidence>
<proteinExistence type="predicted"/>
<dbReference type="Proteomes" id="UP000317036">
    <property type="component" value="Unassembled WGS sequence"/>
</dbReference>
<dbReference type="EMBL" id="VNJI01000075">
    <property type="protein sequence ID" value="TVY00332.1"/>
    <property type="molecule type" value="Genomic_DNA"/>
</dbReference>
<dbReference type="GO" id="GO:0050114">
    <property type="term" value="F:myo-inosose-2 dehydratase activity"/>
    <property type="evidence" value="ECO:0007669"/>
    <property type="project" value="UniProtKB-EC"/>
</dbReference>
<reference evidence="2 3" key="1">
    <citation type="submission" date="2019-07" db="EMBL/GenBank/DDBJ databases">
        <authorList>
            <person name="Kim J."/>
        </authorList>
    </citation>
    <scope>NUCLEOTIDE SEQUENCE [LARGE SCALE GENOMIC DNA]</scope>
    <source>
        <strain evidence="2 3">JC52</strain>
    </source>
</reference>
<dbReference type="PANTHER" id="PTHR12110:SF41">
    <property type="entry name" value="INOSOSE DEHYDRATASE"/>
    <property type="match status" value="1"/>
</dbReference>
<dbReference type="AlphaFoldDB" id="A0A559JKD1"/>
<evidence type="ECO:0000259" key="1">
    <source>
        <dbReference type="Pfam" id="PF01261"/>
    </source>
</evidence>
<accession>A0A559JKD1</accession>
<dbReference type="PANTHER" id="PTHR12110">
    <property type="entry name" value="HYDROXYPYRUVATE ISOMERASE"/>
    <property type="match status" value="1"/>
</dbReference>
<dbReference type="InterPro" id="IPR050312">
    <property type="entry name" value="IolE/XylAMocC-like"/>
</dbReference>
<dbReference type="Gene3D" id="3.20.20.150">
    <property type="entry name" value="Divalent-metal-dependent TIM barrel enzymes"/>
    <property type="match status" value="1"/>
</dbReference>
<dbReference type="Pfam" id="PF01261">
    <property type="entry name" value="AP_endonuc_2"/>
    <property type="match status" value="1"/>
</dbReference>
<dbReference type="SUPFAM" id="SSF51658">
    <property type="entry name" value="Xylose isomerase-like"/>
    <property type="match status" value="1"/>
</dbReference>
<dbReference type="InterPro" id="IPR030823">
    <property type="entry name" value="IolE/MocC"/>
</dbReference>
<evidence type="ECO:0000313" key="3">
    <source>
        <dbReference type="Proteomes" id="UP000317036"/>
    </source>
</evidence>
<dbReference type="InterPro" id="IPR013022">
    <property type="entry name" value="Xyl_isomerase-like_TIM-brl"/>
</dbReference>
<organism evidence="2 3">
    <name type="scientific">Paenibacillus cremeus</name>
    <dbReference type="NCBI Taxonomy" id="2163881"/>
    <lineage>
        <taxon>Bacteria</taxon>
        <taxon>Bacillati</taxon>
        <taxon>Bacillota</taxon>
        <taxon>Bacilli</taxon>
        <taxon>Bacillales</taxon>
        <taxon>Paenibacillaceae</taxon>
        <taxon>Paenibacillus</taxon>
    </lineage>
</organism>
<protein>
    <submittedName>
        <fullName evidence="2">Myo-inosose-2 dehydratase</fullName>
        <ecNumber evidence="2">4.2.1.44</ecNumber>
    </submittedName>
</protein>
<dbReference type="OrthoDB" id="9779184at2"/>
<dbReference type="RefSeq" id="WP_144854672.1">
    <property type="nucleotide sequence ID" value="NZ_VNJI01000075.1"/>
</dbReference>